<dbReference type="InterPro" id="IPR051788">
    <property type="entry name" value="MFS_Transporter"/>
</dbReference>
<feature type="transmembrane region" description="Helical" evidence="5">
    <location>
        <begin position="106"/>
        <end position="131"/>
    </location>
</feature>
<feature type="transmembrane region" description="Helical" evidence="5">
    <location>
        <begin position="82"/>
        <end position="100"/>
    </location>
</feature>
<organism evidence="7 8">
    <name type="scientific">Pseudomonas synxantha</name>
    <dbReference type="NCBI Taxonomy" id="47883"/>
    <lineage>
        <taxon>Bacteria</taxon>
        <taxon>Pseudomonadati</taxon>
        <taxon>Pseudomonadota</taxon>
        <taxon>Gammaproteobacteria</taxon>
        <taxon>Pseudomonadales</taxon>
        <taxon>Pseudomonadaceae</taxon>
        <taxon>Pseudomonas</taxon>
    </lineage>
</organism>
<feature type="transmembrane region" description="Helical" evidence="5">
    <location>
        <begin position="331"/>
        <end position="354"/>
    </location>
</feature>
<dbReference type="CDD" id="cd17393">
    <property type="entry name" value="MFS_MosC_like"/>
    <property type="match status" value="1"/>
</dbReference>
<dbReference type="Proteomes" id="UP000648914">
    <property type="component" value="Unassembled WGS sequence"/>
</dbReference>
<dbReference type="InterPro" id="IPR036259">
    <property type="entry name" value="MFS_trans_sf"/>
</dbReference>
<proteinExistence type="predicted"/>
<dbReference type="RefSeq" id="WP_198720968.1">
    <property type="nucleotide sequence ID" value="NZ_JAEIKU010000132.1"/>
</dbReference>
<feature type="transmembrane region" description="Helical" evidence="5">
    <location>
        <begin position="143"/>
        <end position="165"/>
    </location>
</feature>
<evidence type="ECO:0000256" key="3">
    <source>
        <dbReference type="ARBA" id="ARBA00022989"/>
    </source>
</evidence>
<keyword evidence="4 5" id="KW-0472">Membrane</keyword>
<evidence type="ECO:0000313" key="8">
    <source>
        <dbReference type="Proteomes" id="UP000648914"/>
    </source>
</evidence>
<feature type="transmembrane region" description="Helical" evidence="5">
    <location>
        <begin position="171"/>
        <end position="191"/>
    </location>
</feature>
<feature type="transmembrane region" description="Helical" evidence="5">
    <location>
        <begin position="270"/>
        <end position="293"/>
    </location>
</feature>
<feature type="transmembrane region" description="Helical" evidence="5">
    <location>
        <begin position="299"/>
        <end position="319"/>
    </location>
</feature>
<keyword evidence="2 5" id="KW-0812">Transmembrane</keyword>
<feature type="transmembrane region" description="Helical" evidence="5">
    <location>
        <begin position="243"/>
        <end position="263"/>
    </location>
</feature>
<feature type="domain" description="Major facilitator superfamily (MFS) profile" evidence="6">
    <location>
        <begin position="16"/>
        <end position="383"/>
    </location>
</feature>
<evidence type="ECO:0000313" key="7">
    <source>
        <dbReference type="EMBL" id="MBI6563146.1"/>
    </source>
</evidence>
<protein>
    <submittedName>
        <fullName evidence="7">MFS transporter</fullName>
    </submittedName>
</protein>
<feature type="transmembrane region" description="Helical" evidence="5">
    <location>
        <begin position="360"/>
        <end position="381"/>
    </location>
</feature>
<gene>
    <name evidence="7" type="ORF">YA0852_03315</name>
</gene>
<keyword evidence="8" id="KW-1185">Reference proteome</keyword>
<dbReference type="PROSITE" id="PS50850">
    <property type="entry name" value="MFS"/>
    <property type="match status" value="1"/>
</dbReference>
<keyword evidence="3 5" id="KW-1133">Transmembrane helix</keyword>
<dbReference type="EMBL" id="JAEILG010000006">
    <property type="protein sequence ID" value="MBI6563146.1"/>
    <property type="molecule type" value="Genomic_DNA"/>
</dbReference>
<dbReference type="InterPro" id="IPR011701">
    <property type="entry name" value="MFS"/>
</dbReference>
<feature type="transmembrane region" description="Helical" evidence="5">
    <location>
        <begin position="22"/>
        <end position="41"/>
    </location>
</feature>
<evidence type="ECO:0000259" key="6">
    <source>
        <dbReference type="PROSITE" id="PS50850"/>
    </source>
</evidence>
<evidence type="ECO:0000256" key="5">
    <source>
        <dbReference type="SAM" id="Phobius"/>
    </source>
</evidence>
<feature type="transmembrane region" description="Helical" evidence="5">
    <location>
        <begin position="53"/>
        <end position="75"/>
    </location>
</feature>
<comment type="caution">
    <text evidence="7">The sequence shown here is derived from an EMBL/GenBank/DDBJ whole genome shotgun (WGS) entry which is preliminary data.</text>
</comment>
<comment type="subcellular location">
    <subcellularLocation>
        <location evidence="1">Membrane</location>
        <topology evidence="1">Multi-pass membrane protein</topology>
    </subcellularLocation>
</comment>
<evidence type="ECO:0000256" key="2">
    <source>
        <dbReference type="ARBA" id="ARBA00022692"/>
    </source>
</evidence>
<accession>A0ABS0UC36</accession>
<dbReference type="PANTHER" id="PTHR23514">
    <property type="entry name" value="BYPASS OF STOP CODON PROTEIN 6"/>
    <property type="match status" value="1"/>
</dbReference>
<dbReference type="PANTHER" id="PTHR23514:SF13">
    <property type="entry name" value="INNER MEMBRANE PROTEIN YBJJ"/>
    <property type="match status" value="1"/>
</dbReference>
<evidence type="ECO:0000256" key="1">
    <source>
        <dbReference type="ARBA" id="ARBA00004141"/>
    </source>
</evidence>
<reference evidence="7 8" key="1">
    <citation type="submission" date="2020-12" db="EMBL/GenBank/DDBJ databases">
        <title>Comparative genomic insights into the epidemiology and virulence of plant pathogenic Pseudomonads from Turkey.</title>
        <authorList>
            <person name="Dillon M."/>
            <person name="Ruiz-Bedoya T."/>
            <person name="Bendalovic-Torma C."/>
            <person name="Guttman K.M."/>
            <person name="Kwak H."/>
            <person name="Middleton M.A."/>
            <person name="Wang P.W."/>
            <person name="Horuz S."/>
            <person name="Aysan Y."/>
            <person name="Guttman D.S."/>
        </authorList>
    </citation>
    <scope>NUCLEOTIDE SEQUENCE [LARGE SCALE GENOMIC DNA]</scope>
    <source>
        <strain evidence="7 8">S5_IA_2b</strain>
    </source>
</reference>
<feature type="transmembrane region" description="Helical" evidence="5">
    <location>
        <begin position="203"/>
        <end position="223"/>
    </location>
</feature>
<sequence>MTAIPTPAPVVPGRLEQMSTRIAFFIAGFGIAAWAPLVPYAKARANLNEGTLGLLLLCLGVGSIIAMPAAGALASRYGCRRVLTAGTLMICLALPMLATVSSIPLLIAGLFLFGAGLGTVDSTVNLQAVIVERASGKTMMSGFHGLFSLGGIVGAAGVSGLLGLGLSPLQATLVVVIIMAVALFKAAPHLLPYGSESSGPAFAVPHGVVLFIGCLCFIVFLAEGAVLDWSAVFLSAERGLDEAYAGLGYAAFALTMTAGRLTGDAIVRRLGATLVIVVGGALACAGLLLATLLPAWETALLGYALVGAGCSNIVPVLYTAVGRQKVMPEHIAVPAITTLGYAGILAGPAMIGFIAHGSSLSTAFVLIAVLLAAVAISGKILKV</sequence>
<dbReference type="InterPro" id="IPR020846">
    <property type="entry name" value="MFS_dom"/>
</dbReference>
<dbReference type="SUPFAM" id="SSF103473">
    <property type="entry name" value="MFS general substrate transporter"/>
    <property type="match status" value="1"/>
</dbReference>
<name>A0ABS0UC36_9PSED</name>
<dbReference type="Pfam" id="PF07690">
    <property type="entry name" value="MFS_1"/>
    <property type="match status" value="1"/>
</dbReference>
<dbReference type="Gene3D" id="1.20.1250.20">
    <property type="entry name" value="MFS general substrate transporter like domains"/>
    <property type="match status" value="2"/>
</dbReference>
<evidence type="ECO:0000256" key="4">
    <source>
        <dbReference type="ARBA" id="ARBA00023136"/>
    </source>
</evidence>